<organism evidence="9 10">
    <name type="scientific">Nonomuraea muscovyensis</name>
    <dbReference type="NCBI Taxonomy" id="1124761"/>
    <lineage>
        <taxon>Bacteria</taxon>
        <taxon>Bacillati</taxon>
        <taxon>Actinomycetota</taxon>
        <taxon>Actinomycetes</taxon>
        <taxon>Streptosporangiales</taxon>
        <taxon>Streptosporangiaceae</taxon>
        <taxon>Nonomuraea</taxon>
    </lineage>
</organism>
<dbReference type="GO" id="GO:0008137">
    <property type="term" value="F:NADH dehydrogenase (ubiquinone) activity"/>
    <property type="evidence" value="ECO:0007669"/>
    <property type="project" value="InterPro"/>
</dbReference>
<feature type="transmembrane region" description="Helical" evidence="7">
    <location>
        <begin position="137"/>
        <end position="157"/>
    </location>
</feature>
<dbReference type="Pfam" id="PF00361">
    <property type="entry name" value="Proton_antipo_M"/>
    <property type="match status" value="1"/>
</dbReference>
<feature type="transmembrane region" description="Helical" evidence="7">
    <location>
        <begin position="62"/>
        <end position="93"/>
    </location>
</feature>
<dbReference type="GO" id="GO:0015990">
    <property type="term" value="P:electron transport coupled proton transport"/>
    <property type="evidence" value="ECO:0007669"/>
    <property type="project" value="TreeGrafter"/>
</dbReference>
<evidence type="ECO:0000256" key="1">
    <source>
        <dbReference type="ARBA" id="ARBA00004127"/>
    </source>
</evidence>
<evidence type="ECO:0000256" key="2">
    <source>
        <dbReference type="ARBA" id="ARBA00009025"/>
    </source>
</evidence>
<dbReference type="GO" id="GO:0042773">
    <property type="term" value="P:ATP synthesis coupled electron transport"/>
    <property type="evidence" value="ECO:0007669"/>
    <property type="project" value="InterPro"/>
</dbReference>
<comment type="subcellular location">
    <subcellularLocation>
        <location evidence="1">Endomembrane system</location>
        <topology evidence="1">Multi-pass membrane protein</topology>
    </subcellularLocation>
    <subcellularLocation>
        <location evidence="6">Membrane</location>
        <topology evidence="6">Multi-pass membrane protein</topology>
    </subcellularLocation>
</comment>
<dbReference type="PRINTS" id="PR01437">
    <property type="entry name" value="NUOXDRDTASE4"/>
</dbReference>
<evidence type="ECO:0000256" key="5">
    <source>
        <dbReference type="ARBA" id="ARBA00023136"/>
    </source>
</evidence>
<dbReference type="EMBL" id="JACHJB010000001">
    <property type="protein sequence ID" value="MBB6346682.1"/>
    <property type="molecule type" value="Genomic_DNA"/>
</dbReference>
<sequence length="510" mass="53982">MPVLGAVVVALLPKGSDKLAKQVTLAVSLVVLALTLVMAFQFPSARGERFKFEKSYDWIPSFGVHFGVGVDGIALVLIALSAVLVPIVVLASWHDADGVRTADGTLITPKRSVKTYFSLLLVLEAMMIGVFAATDIFLFYVFFEAMLIPMYFMIGSYGGAQRSYAAVKFLLYSLFGGLLMLVAVIGLYVVAGKGTFMFPELVGAIQDPATQKWLFAGFFIAFAIKAPLWPVHTWLPDAAAQAPAGAAVLLVGVLDKVGTFGMLRFCLELFPEAAKAFTMPIVVLAVISIIYGAIVAIGQTDMKRLIAYTSISHFGFIVMGVFAMSQVSQAGATLYMVNHGFATGALFLAAGFLIARRGSPHIADYGGVQKVAPLLAGYFLIAGLAGLSLPGLSSFVSEFMVMVGTYSSPAFGSGALTVAAIVSAVAVILAAVYILWMVQRALNGPTAEPVKAFKDLNVREVVVLAPLVALIIGFGFFPKPLLDVINPAVTQTLVNVKVDNPAIAEKGAGQ</sequence>
<dbReference type="NCBIfam" id="NF004500">
    <property type="entry name" value="PRK05846.1-4"/>
    <property type="match status" value="1"/>
</dbReference>
<protein>
    <submittedName>
        <fullName evidence="9">NADH-quinone oxidoreductase subunit M</fullName>
    </submittedName>
</protein>
<dbReference type="NCBIfam" id="TIGR01972">
    <property type="entry name" value="NDH_I_M"/>
    <property type="match status" value="1"/>
</dbReference>
<dbReference type="InterPro" id="IPR001750">
    <property type="entry name" value="ND/Mrp_TM"/>
</dbReference>
<dbReference type="InterPro" id="IPR003918">
    <property type="entry name" value="NADH_UbQ_OxRdtase"/>
</dbReference>
<comment type="caution">
    <text evidence="9">The sequence shown here is derived from an EMBL/GenBank/DDBJ whole genome shotgun (WGS) entry which is preliminary data.</text>
</comment>
<feature type="transmembrane region" description="Helical" evidence="7">
    <location>
        <begin position="305"/>
        <end position="324"/>
    </location>
</feature>
<name>A0A7X0EW76_9ACTN</name>
<evidence type="ECO:0000259" key="8">
    <source>
        <dbReference type="Pfam" id="PF00361"/>
    </source>
</evidence>
<dbReference type="GO" id="GO:0048039">
    <property type="term" value="F:ubiquinone binding"/>
    <property type="evidence" value="ECO:0007669"/>
    <property type="project" value="TreeGrafter"/>
</dbReference>
<accession>A0A7X0EW76</accession>
<dbReference type="GO" id="GO:0012505">
    <property type="term" value="C:endomembrane system"/>
    <property type="evidence" value="ECO:0007669"/>
    <property type="project" value="UniProtKB-SubCell"/>
</dbReference>
<feature type="transmembrane region" description="Helical" evidence="7">
    <location>
        <begin position="456"/>
        <end position="477"/>
    </location>
</feature>
<dbReference type="GO" id="GO:0016020">
    <property type="term" value="C:membrane"/>
    <property type="evidence" value="ECO:0007669"/>
    <property type="project" value="UniProtKB-SubCell"/>
</dbReference>
<feature type="transmembrane region" description="Helical" evidence="7">
    <location>
        <begin position="416"/>
        <end position="436"/>
    </location>
</feature>
<feature type="domain" description="NADH:quinone oxidoreductase/Mrp antiporter transmembrane" evidence="8">
    <location>
        <begin position="133"/>
        <end position="408"/>
    </location>
</feature>
<evidence type="ECO:0000313" key="10">
    <source>
        <dbReference type="Proteomes" id="UP000583800"/>
    </source>
</evidence>
<keyword evidence="3 6" id="KW-0812">Transmembrane</keyword>
<comment type="similarity">
    <text evidence="2">Belongs to the complex I subunit 4 family.</text>
</comment>
<evidence type="ECO:0000256" key="7">
    <source>
        <dbReference type="SAM" id="Phobius"/>
    </source>
</evidence>
<feature type="transmembrane region" description="Helical" evidence="7">
    <location>
        <begin position="336"/>
        <end position="355"/>
    </location>
</feature>
<feature type="transmembrane region" description="Helical" evidence="7">
    <location>
        <begin position="243"/>
        <end position="265"/>
    </location>
</feature>
<feature type="transmembrane region" description="Helical" evidence="7">
    <location>
        <begin position="169"/>
        <end position="191"/>
    </location>
</feature>
<dbReference type="AlphaFoldDB" id="A0A7X0EW76"/>
<dbReference type="PANTHER" id="PTHR43507:SF1">
    <property type="entry name" value="NADH-UBIQUINONE OXIDOREDUCTASE CHAIN 4"/>
    <property type="match status" value="1"/>
</dbReference>
<feature type="transmembrane region" description="Helical" evidence="7">
    <location>
        <begin position="23"/>
        <end position="42"/>
    </location>
</feature>
<feature type="transmembrane region" description="Helical" evidence="7">
    <location>
        <begin position="113"/>
        <end position="131"/>
    </location>
</feature>
<evidence type="ECO:0000256" key="6">
    <source>
        <dbReference type="RuleBase" id="RU000320"/>
    </source>
</evidence>
<proteinExistence type="inferred from homology"/>
<keyword evidence="4 7" id="KW-1133">Transmembrane helix</keyword>
<dbReference type="Proteomes" id="UP000583800">
    <property type="component" value="Unassembled WGS sequence"/>
</dbReference>
<dbReference type="PANTHER" id="PTHR43507">
    <property type="entry name" value="NADH-UBIQUINONE OXIDOREDUCTASE CHAIN 4"/>
    <property type="match status" value="1"/>
</dbReference>
<feature type="transmembrane region" description="Helical" evidence="7">
    <location>
        <begin position="277"/>
        <end position="298"/>
    </location>
</feature>
<keyword evidence="5 7" id="KW-0472">Membrane</keyword>
<gene>
    <name evidence="9" type="ORF">FHU36_003191</name>
</gene>
<evidence type="ECO:0000256" key="4">
    <source>
        <dbReference type="ARBA" id="ARBA00022989"/>
    </source>
</evidence>
<feature type="transmembrane region" description="Helical" evidence="7">
    <location>
        <begin position="375"/>
        <end position="396"/>
    </location>
</feature>
<evidence type="ECO:0000313" key="9">
    <source>
        <dbReference type="EMBL" id="MBB6346682.1"/>
    </source>
</evidence>
<keyword evidence="10" id="KW-1185">Reference proteome</keyword>
<dbReference type="InterPro" id="IPR010227">
    <property type="entry name" value="NADH_Q_OxRdtase_chainM/4"/>
</dbReference>
<feature type="transmembrane region" description="Helical" evidence="7">
    <location>
        <begin position="211"/>
        <end position="231"/>
    </location>
</feature>
<evidence type="ECO:0000256" key="3">
    <source>
        <dbReference type="ARBA" id="ARBA00022692"/>
    </source>
</evidence>
<dbReference type="GO" id="GO:0003954">
    <property type="term" value="F:NADH dehydrogenase activity"/>
    <property type="evidence" value="ECO:0007669"/>
    <property type="project" value="TreeGrafter"/>
</dbReference>
<reference evidence="9 10" key="1">
    <citation type="submission" date="2020-08" db="EMBL/GenBank/DDBJ databases">
        <title>Sequencing the genomes of 1000 actinobacteria strains.</title>
        <authorList>
            <person name="Klenk H.-P."/>
        </authorList>
    </citation>
    <scope>NUCLEOTIDE SEQUENCE [LARGE SCALE GENOMIC DNA]</scope>
    <source>
        <strain evidence="9 10">DSM 45913</strain>
    </source>
</reference>